<evidence type="ECO:0000259" key="16">
    <source>
        <dbReference type="PROSITE" id="PS50929"/>
    </source>
</evidence>
<keyword evidence="3" id="KW-0813">Transport</keyword>
<proteinExistence type="inferred from homology"/>
<keyword evidence="8" id="KW-0547">Nucleotide-binding</keyword>
<dbReference type="FunFam" id="1.20.1560.10:FF:000020">
    <property type="entry name" value="ABC metal ion transporter"/>
    <property type="match status" value="1"/>
</dbReference>
<feature type="transmembrane region" description="Helical" evidence="14">
    <location>
        <begin position="846"/>
        <end position="867"/>
    </location>
</feature>
<evidence type="ECO:0000256" key="1">
    <source>
        <dbReference type="ARBA" id="ARBA00004128"/>
    </source>
</evidence>
<dbReference type="Gene3D" id="1.20.1560.10">
    <property type="entry name" value="ABC transporter type 1, transmembrane domain"/>
    <property type="match status" value="2"/>
</dbReference>
<dbReference type="CDD" id="cd03250">
    <property type="entry name" value="ABCC_MRP_domain1"/>
    <property type="match status" value="1"/>
</dbReference>
<dbReference type="InterPro" id="IPR011527">
    <property type="entry name" value="ABC1_TM_dom"/>
</dbReference>
<dbReference type="FunFam" id="3.40.50.300:FF:000074">
    <property type="entry name" value="Multidrug resistance-associated protein 5 isoform 1"/>
    <property type="match status" value="1"/>
</dbReference>
<dbReference type="GO" id="GO:0016887">
    <property type="term" value="F:ATP hydrolysis activity"/>
    <property type="evidence" value="ECO:0007669"/>
    <property type="project" value="InterPro"/>
</dbReference>
<dbReference type="InterPro" id="IPR003593">
    <property type="entry name" value="AAA+_ATPase"/>
</dbReference>
<evidence type="ECO:0000313" key="18">
    <source>
        <dbReference type="Proteomes" id="UP000271241"/>
    </source>
</evidence>
<evidence type="ECO:0000256" key="12">
    <source>
        <dbReference type="ARBA" id="ARBA00023136"/>
    </source>
</evidence>
<dbReference type="Proteomes" id="UP000271241">
    <property type="component" value="Unassembled WGS sequence"/>
</dbReference>
<dbReference type="FunFam" id="3.40.50.300:FF:000450">
    <property type="entry name" value="ABC transporter C family member 2"/>
    <property type="match status" value="1"/>
</dbReference>
<name>A0A4V1IXC5_9FUNG</name>
<evidence type="ECO:0000256" key="4">
    <source>
        <dbReference type="ARBA" id="ARBA00022553"/>
    </source>
</evidence>
<keyword evidence="10" id="KW-1278">Translocase</keyword>
<keyword evidence="9" id="KW-0067">ATP-binding</keyword>
<evidence type="ECO:0000256" key="3">
    <source>
        <dbReference type="ARBA" id="ARBA00022448"/>
    </source>
</evidence>
<evidence type="ECO:0000259" key="15">
    <source>
        <dbReference type="PROSITE" id="PS50893"/>
    </source>
</evidence>
<keyword evidence="18" id="KW-1185">Reference proteome</keyword>
<dbReference type="FunFam" id="1.20.1560.10:FF:000001">
    <property type="entry name" value="ATP-binding cassette subfamily C member 1"/>
    <property type="match status" value="1"/>
</dbReference>
<evidence type="ECO:0000256" key="8">
    <source>
        <dbReference type="ARBA" id="ARBA00022741"/>
    </source>
</evidence>
<evidence type="ECO:0000256" key="14">
    <source>
        <dbReference type="SAM" id="Phobius"/>
    </source>
</evidence>
<evidence type="ECO:0000256" key="2">
    <source>
        <dbReference type="ARBA" id="ARBA00009726"/>
    </source>
</evidence>
<dbReference type="SUPFAM" id="SSF52540">
    <property type="entry name" value="P-loop containing nucleoside triphosphate hydrolases"/>
    <property type="match status" value="2"/>
</dbReference>
<protein>
    <submittedName>
        <fullName evidence="17">Multi drug resistance-associated protein MRP</fullName>
    </submittedName>
</protein>
<sequence>MALEDNEYAKSRVSSPIFLLFWPVLLVVNALQIRSWVLQGEHHTHTHRFWLFVFHTVIMALTFALELVPKQTTDYESPGDGTDVNPEERANIYSIITFHWMSPLLALGYRTPLTTEDLWPVSKNIRARTTSEKFQGLWERQQQRENPSLFRAILSAFGDRMAFGGFCKFIHDLLAFVQPVLLRHLLDFVSSYETNTPDPAYRGFLISGLMFVSAVTQTAFLQQYFQQMAVVGMNVRTAVSTAIYRKALCLSNTSRQRYTVGEIVNIMSVDSQRFMDVCTFMHLLWSSPLQITLALYNLYYTLGWSVFAGVAVMMLSIPLNAFITSRLRQLQVQQMKNKDQRTKLMDEILNGIKVIKLYAWERSFLKKIFHVRNDLELKTLQKYGVGNAMLNFVINLAPVLVMLSTLGIYALFDAQSHGPLTARLIFVSLSLFNLLGFPLAVFPQVITMVVEASVSLSRVHAFLTSEELGKWSVWRLAMPKGEDGATSRDEKDMVVVRNGVFNWDNEDLGAVLDGIDFSCDHGTLLAVVGRVGAGKSSLLSALLGDMVKVGGDVTIKGKVAYAPQQPWIMNATLRENITFGHDYDPDFYEKTIEACALRQDIEMLPGGDQTEIGEKGINLSGGQKARVSLARAVYAMADVYLLDDTLSAVDSHVGRHIFDKVIGPQGILKNRTRIFVTHALQYIRSADRIMMLRRGQIAELGSYDMLMEKQGELHALVSEFVVEEKEREEEKKRTSTAAAEEPSIDMLMARSFGAHSAITTGSTEGDSGGNDDDIRPVTQPLHRASTSETFASLRRSSVASGSSEDWDQRRMGAGTDALMTIERSAKGRVSGKVYAAYLRACSVRNVVLLLVMATIVQLGNIASSMWLKYWSDYNEEHPTNHDAAYFLTVYAIVGVGTAIILMLQMFVLYVFCAYRSAKVTHEATLLGVIRSPMSFFDTTPLGRILNRFSKDQVTVDESLPRSFYSFIRTGYQVLGVIGIISYSSPGFMLVVVPLAVVYTYVQRYYLETSRELKRLDSVSRSPVFAHFQETLGGVATIRAYRQNHRFIKENRWRIDENLRAYYPWISLNRWLAVRLETVGNANMPPASGSIVILSASSMAVVTTITTGNTTAGLVGLSVTYALSVTQSLNWCVRMSCEIETNIVSMERLHEYAELPSEAPEIIEGKRPSPAWPARGAIKFENYQTRYREGLDLVLKGITFDVKPREKVGIVGRTGAGKSSLTLALFRLIEAANGSITIDGEDIGKIGLYDLRSRLTIIPQDPVLFAGTVRSNLDPFGTHDDVEIWNVLRSAHLKDHVSGLEDKLNAAVLQGGENFSVGQRQLLCLARALLRRSSILILDEATAAIDVETDKAIQETIRREFKNCTILTIAHRINTVMDSDRILVLEQGQIAEYDSPSSLLQKPESIFYGLAKESGLA</sequence>
<reference evidence="18" key="1">
    <citation type="journal article" date="2018" name="Nat. Microbiol.">
        <title>Leveraging single-cell genomics to expand the fungal tree of life.</title>
        <authorList>
            <person name="Ahrendt S.R."/>
            <person name="Quandt C.A."/>
            <person name="Ciobanu D."/>
            <person name="Clum A."/>
            <person name="Salamov A."/>
            <person name="Andreopoulos B."/>
            <person name="Cheng J.F."/>
            <person name="Woyke T."/>
            <person name="Pelin A."/>
            <person name="Henrissat B."/>
            <person name="Reynolds N.K."/>
            <person name="Benny G.L."/>
            <person name="Smith M.E."/>
            <person name="James T.Y."/>
            <person name="Grigoriev I.V."/>
        </authorList>
    </citation>
    <scope>NUCLEOTIDE SEQUENCE [LARGE SCALE GENOMIC DNA]</scope>
    <source>
        <strain evidence="18">RSA 1356</strain>
    </source>
</reference>
<dbReference type="InterPro" id="IPR027417">
    <property type="entry name" value="P-loop_NTPase"/>
</dbReference>
<evidence type="ECO:0000256" key="7">
    <source>
        <dbReference type="ARBA" id="ARBA00022737"/>
    </source>
</evidence>
<keyword evidence="5" id="KW-0926">Vacuole</keyword>
<dbReference type="GO" id="GO:0140359">
    <property type="term" value="F:ABC-type transporter activity"/>
    <property type="evidence" value="ECO:0007669"/>
    <property type="project" value="InterPro"/>
</dbReference>
<organism evidence="17 18">
    <name type="scientific">Thamnocephalis sphaerospora</name>
    <dbReference type="NCBI Taxonomy" id="78915"/>
    <lineage>
        <taxon>Eukaryota</taxon>
        <taxon>Fungi</taxon>
        <taxon>Fungi incertae sedis</taxon>
        <taxon>Zoopagomycota</taxon>
        <taxon>Zoopagomycotina</taxon>
        <taxon>Zoopagomycetes</taxon>
        <taxon>Zoopagales</taxon>
        <taxon>Sigmoideomycetaceae</taxon>
        <taxon>Thamnocephalis</taxon>
    </lineage>
</organism>
<feature type="transmembrane region" description="Helical" evidence="14">
    <location>
        <begin position="49"/>
        <end position="68"/>
    </location>
</feature>
<dbReference type="GO" id="GO:0042592">
    <property type="term" value="P:homeostatic process"/>
    <property type="evidence" value="ECO:0007669"/>
    <property type="project" value="UniProtKB-ARBA"/>
</dbReference>
<dbReference type="InterPro" id="IPR050173">
    <property type="entry name" value="ABC_transporter_C-like"/>
</dbReference>
<evidence type="ECO:0000256" key="6">
    <source>
        <dbReference type="ARBA" id="ARBA00022692"/>
    </source>
</evidence>
<feature type="domain" description="ABC transmembrane type-1" evidence="16">
    <location>
        <begin position="162"/>
        <end position="451"/>
    </location>
</feature>
<feature type="domain" description="ABC transmembrane type-1" evidence="16">
    <location>
        <begin position="847"/>
        <end position="1140"/>
    </location>
</feature>
<dbReference type="SMART" id="SM00382">
    <property type="entry name" value="AAA"/>
    <property type="match status" value="2"/>
</dbReference>
<evidence type="ECO:0000313" key="17">
    <source>
        <dbReference type="EMBL" id="RKP10579.1"/>
    </source>
</evidence>
<dbReference type="CDD" id="cd03244">
    <property type="entry name" value="ABCC_MRP_domain2"/>
    <property type="match status" value="1"/>
</dbReference>
<comment type="similarity">
    <text evidence="2">Belongs to the ABC transporter superfamily. ABCC family. Conjugate transporter (TC 3.A.1.208) subfamily.</text>
</comment>
<keyword evidence="6 14" id="KW-0812">Transmembrane</keyword>
<feature type="transmembrane region" description="Helical" evidence="14">
    <location>
        <begin position="17"/>
        <end position="37"/>
    </location>
</feature>
<feature type="transmembrane region" description="Helical" evidence="14">
    <location>
        <begin position="887"/>
        <end position="911"/>
    </location>
</feature>
<dbReference type="Gene3D" id="3.40.50.300">
    <property type="entry name" value="P-loop containing nucleotide triphosphate hydrolases"/>
    <property type="match status" value="2"/>
</dbReference>
<dbReference type="PROSITE" id="PS50893">
    <property type="entry name" value="ABC_TRANSPORTER_2"/>
    <property type="match status" value="2"/>
</dbReference>
<dbReference type="CDD" id="cd18595">
    <property type="entry name" value="ABC_6TM_MRP1_2_3_6_D1_like"/>
    <property type="match status" value="1"/>
</dbReference>
<feature type="transmembrane region" description="Helical" evidence="14">
    <location>
        <begin position="424"/>
        <end position="450"/>
    </location>
</feature>
<dbReference type="SUPFAM" id="SSF90123">
    <property type="entry name" value="ABC transporter transmembrane region"/>
    <property type="match status" value="2"/>
</dbReference>
<feature type="transmembrane region" description="Helical" evidence="14">
    <location>
        <begin position="302"/>
        <end position="323"/>
    </location>
</feature>
<dbReference type="PROSITE" id="PS00211">
    <property type="entry name" value="ABC_TRANSPORTER_1"/>
    <property type="match status" value="2"/>
</dbReference>
<dbReference type="Pfam" id="PF00664">
    <property type="entry name" value="ABC_membrane"/>
    <property type="match status" value="2"/>
</dbReference>
<dbReference type="STRING" id="78915.A0A4V1IXC5"/>
<dbReference type="Pfam" id="PF00005">
    <property type="entry name" value="ABC_tran"/>
    <property type="match status" value="2"/>
</dbReference>
<dbReference type="GO" id="GO:0005524">
    <property type="term" value="F:ATP binding"/>
    <property type="evidence" value="ECO:0007669"/>
    <property type="project" value="UniProtKB-KW"/>
</dbReference>
<feature type="region of interest" description="Disordered" evidence="13">
    <location>
        <begin position="758"/>
        <end position="778"/>
    </location>
</feature>
<dbReference type="PROSITE" id="PS50929">
    <property type="entry name" value="ABC_TM1F"/>
    <property type="match status" value="2"/>
</dbReference>
<dbReference type="PANTHER" id="PTHR24223:SF443">
    <property type="entry name" value="MULTIDRUG-RESISTANCE LIKE PROTEIN 1, ISOFORM I"/>
    <property type="match status" value="1"/>
</dbReference>
<keyword evidence="7" id="KW-0677">Repeat</keyword>
<dbReference type="InterPro" id="IPR036640">
    <property type="entry name" value="ABC1_TM_sf"/>
</dbReference>
<dbReference type="InterPro" id="IPR003439">
    <property type="entry name" value="ABC_transporter-like_ATP-bd"/>
</dbReference>
<dbReference type="InterPro" id="IPR017871">
    <property type="entry name" value="ABC_transporter-like_CS"/>
</dbReference>
<comment type="subcellular location">
    <subcellularLocation>
        <location evidence="1">Vacuole membrane</location>
        <topology evidence="1">Multi-pass membrane protein</topology>
    </subcellularLocation>
</comment>
<feature type="transmembrane region" description="Helical" evidence="14">
    <location>
        <begin position="201"/>
        <end position="221"/>
    </location>
</feature>
<dbReference type="CDD" id="cd18603">
    <property type="entry name" value="ABC_6TM_MRP1_2_3_6_D2_like"/>
    <property type="match status" value="1"/>
</dbReference>
<evidence type="ECO:0000256" key="13">
    <source>
        <dbReference type="SAM" id="MobiDB-lite"/>
    </source>
</evidence>
<accession>A0A4V1IXC5</accession>
<feature type="transmembrane region" description="Helical" evidence="14">
    <location>
        <begin position="388"/>
        <end position="412"/>
    </location>
</feature>
<evidence type="ECO:0000256" key="11">
    <source>
        <dbReference type="ARBA" id="ARBA00022989"/>
    </source>
</evidence>
<dbReference type="OrthoDB" id="6500128at2759"/>
<evidence type="ECO:0000256" key="5">
    <source>
        <dbReference type="ARBA" id="ARBA00022554"/>
    </source>
</evidence>
<evidence type="ECO:0000256" key="9">
    <source>
        <dbReference type="ARBA" id="ARBA00022840"/>
    </source>
</evidence>
<feature type="transmembrane region" description="Helical" evidence="14">
    <location>
        <begin position="973"/>
        <end position="1001"/>
    </location>
</feature>
<feature type="domain" description="ABC transporter" evidence="15">
    <location>
        <begin position="494"/>
        <end position="719"/>
    </location>
</feature>
<keyword evidence="12 14" id="KW-0472">Membrane</keyword>
<dbReference type="GO" id="GO:0000329">
    <property type="term" value="C:fungal-type vacuole membrane"/>
    <property type="evidence" value="ECO:0007669"/>
    <property type="project" value="UniProtKB-ARBA"/>
</dbReference>
<keyword evidence="11 14" id="KW-1133">Transmembrane helix</keyword>
<dbReference type="EMBL" id="KZ992446">
    <property type="protein sequence ID" value="RKP10579.1"/>
    <property type="molecule type" value="Genomic_DNA"/>
</dbReference>
<evidence type="ECO:0000256" key="10">
    <source>
        <dbReference type="ARBA" id="ARBA00022967"/>
    </source>
</evidence>
<feature type="domain" description="ABC transporter" evidence="15">
    <location>
        <begin position="1177"/>
        <end position="1411"/>
    </location>
</feature>
<dbReference type="PANTHER" id="PTHR24223">
    <property type="entry name" value="ATP-BINDING CASSETTE SUB-FAMILY C"/>
    <property type="match status" value="1"/>
</dbReference>
<keyword evidence="4" id="KW-0597">Phosphoprotein</keyword>
<gene>
    <name evidence="17" type="ORF">THASP1DRAFT_12663</name>
</gene>